<dbReference type="InterPro" id="IPR027417">
    <property type="entry name" value="P-loop_NTPase"/>
</dbReference>
<organism evidence="1 2">
    <name type="scientific">Brachybacterium equifaecis</name>
    <dbReference type="NCBI Taxonomy" id="2910770"/>
    <lineage>
        <taxon>Bacteria</taxon>
        <taxon>Bacillati</taxon>
        <taxon>Actinomycetota</taxon>
        <taxon>Actinomycetes</taxon>
        <taxon>Micrococcales</taxon>
        <taxon>Dermabacteraceae</taxon>
        <taxon>Brachybacterium</taxon>
    </lineage>
</organism>
<gene>
    <name evidence="1" type="ORF">Bequi_02990</name>
</gene>
<keyword evidence="2" id="KW-1185">Reference proteome</keyword>
<dbReference type="GO" id="GO:0005524">
    <property type="term" value="F:ATP binding"/>
    <property type="evidence" value="ECO:0007669"/>
    <property type="project" value="UniProtKB-KW"/>
</dbReference>
<dbReference type="RefSeq" id="WP_249736462.1">
    <property type="nucleotide sequence ID" value="NZ_JAKNCJ010000001.1"/>
</dbReference>
<keyword evidence="1" id="KW-0547">Nucleotide-binding</keyword>
<dbReference type="SUPFAM" id="SSF52540">
    <property type="entry name" value="P-loop containing nucleoside triphosphate hydrolases"/>
    <property type="match status" value="1"/>
</dbReference>
<dbReference type="Pfam" id="PF13671">
    <property type="entry name" value="AAA_33"/>
    <property type="match status" value="1"/>
</dbReference>
<comment type="caution">
    <text evidence="1">The sequence shown here is derived from an EMBL/GenBank/DDBJ whole genome shotgun (WGS) entry which is preliminary data.</text>
</comment>
<proteinExistence type="predicted"/>
<dbReference type="EMBL" id="JAKNCJ010000001">
    <property type="protein sequence ID" value="MCL6422357.1"/>
    <property type="molecule type" value="Genomic_DNA"/>
</dbReference>
<keyword evidence="1" id="KW-0067">ATP-binding</keyword>
<dbReference type="Proteomes" id="UP001203761">
    <property type="component" value="Unassembled WGS sequence"/>
</dbReference>
<protein>
    <submittedName>
        <fullName evidence="1">ATP-binding protein</fullName>
    </submittedName>
</protein>
<reference evidence="1" key="1">
    <citation type="submission" date="2022-02" db="EMBL/GenBank/DDBJ databases">
        <authorList>
            <person name="Lee M."/>
            <person name="Kim S.-J."/>
            <person name="Jung M.-Y."/>
        </authorList>
    </citation>
    <scope>NUCLEOTIDE SEQUENCE</scope>
    <source>
        <strain evidence="1">JHP9</strain>
    </source>
</reference>
<evidence type="ECO:0000313" key="2">
    <source>
        <dbReference type="Proteomes" id="UP001203761"/>
    </source>
</evidence>
<evidence type="ECO:0000313" key="1">
    <source>
        <dbReference type="EMBL" id="MCL6422357.1"/>
    </source>
</evidence>
<dbReference type="Gene3D" id="3.40.50.300">
    <property type="entry name" value="P-loop containing nucleotide triphosphate hydrolases"/>
    <property type="match status" value="1"/>
</dbReference>
<name>A0ABT0QXG9_9MICO</name>
<sequence>MRRVVLLCGPSGSGKTTYARGLEADGFTRLSFDQEAWALGLAPLDLTRAQLAQIDAELRSRLHDLLRAGRDVVLDFSFSTRSLREEWRALAAADGGSTLTIHLATPREVCLARMRERRGAHADDVILDESAAAHHIDTFEAPTADEGPLRVIRGG</sequence>
<accession>A0ABT0QXG9</accession>